<evidence type="ECO:0000256" key="1">
    <source>
        <dbReference type="ARBA" id="ARBA00008136"/>
    </source>
</evidence>
<dbReference type="EMBL" id="OU963913">
    <property type="protein sequence ID" value="CAH0402371.1"/>
    <property type="molecule type" value="Genomic_DNA"/>
</dbReference>
<comment type="similarity">
    <text evidence="1">Belongs to the SOS response-associated peptidase family.</text>
</comment>
<evidence type="ECO:0000313" key="13">
    <source>
        <dbReference type="Proteomes" id="UP001153292"/>
    </source>
</evidence>
<accession>A0ABN8B0K6</accession>
<evidence type="ECO:0000256" key="2">
    <source>
        <dbReference type="ARBA" id="ARBA00015888"/>
    </source>
</evidence>
<keyword evidence="13" id="KW-1185">Reference proteome</keyword>
<evidence type="ECO:0000256" key="10">
    <source>
        <dbReference type="ARBA" id="ARBA00030898"/>
    </source>
</evidence>
<evidence type="ECO:0000256" key="3">
    <source>
        <dbReference type="ARBA" id="ARBA00022670"/>
    </source>
</evidence>
<dbReference type="Pfam" id="PF02586">
    <property type="entry name" value="SRAP"/>
    <property type="match status" value="1"/>
</dbReference>
<dbReference type="InterPro" id="IPR036590">
    <property type="entry name" value="SRAP-like"/>
</dbReference>
<evidence type="ECO:0000256" key="9">
    <source>
        <dbReference type="ARBA" id="ARBA00030390"/>
    </source>
</evidence>
<evidence type="ECO:0000313" key="12">
    <source>
        <dbReference type="EMBL" id="CAH0402371.1"/>
    </source>
</evidence>
<evidence type="ECO:0000256" key="7">
    <source>
        <dbReference type="ARBA" id="ARBA00023125"/>
    </source>
</evidence>
<evidence type="ECO:0000256" key="11">
    <source>
        <dbReference type="ARBA" id="ARBA00031130"/>
    </source>
</evidence>
<dbReference type="SUPFAM" id="SSF143081">
    <property type="entry name" value="BB1717-like"/>
    <property type="match status" value="1"/>
</dbReference>
<protein>
    <recommendedName>
        <fullName evidence="2">Abasic site processing protein HMCES</fullName>
    </recommendedName>
    <alternativeName>
        <fullName evidence="9">Embryonic stem cell-specific 5-hydroxymethylcytosine-binding protein</fullName>
    </alternativeName>
    <alternativeName>
        <fullName evidence="10">Peptidase HMCES</fullName>
    </alternativeName>
    <alternativeName>
        <fullName evidence="11">SRAP domain-containing protein 1</fullName>
    </alternativeName>
</protein>
<evidence type="ECO:0000256" key="5">
    <source>
        <dbReference type="ARBA" id="ARBA00022801"/>
    </source>
</evidence>
<dbReference type="PANTHER" id="PTHR13604">
    <property type="entry name" value="DC12-RELATED"/>
    <property type="match status" value="1"/>
</dbReference>
<keyword evidence="5" id="KW-0378">Hydrolase</keyword>
<dbReference type="InterPro" id="IPR003738">
    <property type="entry name" value="SRAP"/>
</dbReference>
<keyword evidence="3" id="KW-0645">Protease</keyword>
<organism evidence="12 13">
    <name type="scientific">Chilo suppressalis</name>
    <name type="common">Asiatic rice borer moth</name>
    <dbReference type="NCBI Taxonomy" id="168631"/>
    <lineage>
        <taxon>Eukaryota</taxon>
        <taxon>Metazoa</taxon>
        <taxon>Ecdysozoa</taxon>
        <taxon>Arthropoda</taxon>
        <taxon>Hexapoda</taxon>
        <taxon>Insecta</taxon>
        <taxon>Pterygota</taxon>
        <taxon>Neoptera</taxon>
        <taxon>Endopterygota</taxon>
        <taxon>Lepidoptera</taxon>
        <taxon>Glossata</taxon>
        <taxon>Ditrysia</taxon>
        <taxon>Pyraloidea</taxon>
        <taxon>Crambidae</taxon>
        <taxon>Crambinae</taxon>
        <taxon>Chilo</taxon>
    </lineage>
</organism>
<dbReference type="PANTHER" id="PTHR13604:SF0">
    <property type="entry name" value="ABASIC SITE PROCESSING PROTEIN HMCES"/>
    <property type="match status" value="1"/>
</dbReference>
<dbReference type="Proteomes" id="UP001153292">
    <property type="component" value="Chromosome 20"/>
</dbReference>
<keyword evidence="6" id="KW-0190">Covalent protein-DNA linkage</keyword>
<dbReference type="Gene3D" id="3.90.1680.10">
    <property type="entry name" value="SOS response associated peptidase-like"/>
    <property type="match status" value="1"/>
</dbReference>
<keyword evidence="7" id="KW-0238">DNA-binding</keyword>
<sequence>MCGRSALSLNKTELQGACSFKRKESNIYVKPDWLVEHNDGKDYTPSYNIAPTDVTPVLLSSSKYKNATKSDRLLKPMMWGMIPPWHKGNYKNHNLSTNNCRIENITNSKLYTPILNNGGRCVIVVEGYYEWQTTNKASKVKQPYYLYAQQKPEVKIDEPNTWDNTYDEENGWRGIKLLYMAGLYNIWQNEDVIIYSYSVITMESNSSLSWLHHRVPAILDTQELMEAWLDVDNVPPNAAISLLKPTNTLSWHRVSKLVNNSKYKASDCNKKIPEQKTNKEKQKTLTTWFTKTAKRQNENCSTVPSKKNKF</sequence>
<reference evidence="12" key="1">
    <citation type="submission" date="2021-12" db="EMBL/GenBank/DDBJ databases">
        <authorList>
            <person name="King R."/>
        </authorList>
    </citation>
    <scope>NUCLEOTIDE SEQUENCE</scope>
</reference>
<gene>
    <name evidence="12" type="ORF">CHILSU_LOCUS5614</name>
</gene>
<evidence type="ECO:0000256" key="6">
    <source>
        <dbReference type="ARBA" id="ARBA00023124"/>
    </source>
</evidence>
<proteinExistence type="inferred from homology"/>
<name>A0ABN8B0K6_CHISP</name>
<keyword evidence="4" id="KW-0227">DNA damage</keyword>
<evidence type="ECO:0000256" key="4">
    <source>
        <dbReference type="ARBA" id="ARBA00022763"/>
    </source>
</evidence>
<keyword evidence="8" id="KW-0456">Lyase</keyword>
<evidence type="ECO:0000256" key="8">
    <source>
        <dbReference type="ARBA" id="ARBA00023239"/>
    </source>
</evidence>